<dbReference type="Proteomes" id="UP000504844">
    <property type="component" value="Chromosome"/>
</dbReference>
<dbReference type="Pfam" id="PF01590">
    <property type="entry name" value="GAF"/>
    <property type="match status" value="1"/>
</dbReference>
<dbReference type="KEGG" id="dee:HQN60_14520"/>
<dbReference type="Gene3D" id="1.10.3210.10">
    <property type="entry name" value="Hypothetical protein af1432"/>
    <property type="match status" value="1"/>
</dbReference>
<dbReference type="RefSeq" id="WP_173534339.1">
    <property type="nucleotide sequence ID" value="NZ_CP054143.1"/>
</dbReference>
<gene>
    <name evidence="2" type="ORF">HQN60_14520</name>
</gene>
<accession>A0A6M8SUU0</accession>
<evidence type="ECO:0000313" key="2">
    <source>
        <dbReference type="EMBL" id="QKJ67838.1"/>
    </source>
</evidence>
<dbReference type="InterPro" id="IPR003018">
    <property type="entry name" value="GAF"/>
</dbReference>
<organism evidence="2 3">
    <name type="scientific">Deefgea piscis</name>
    <dbReference type="NCBI Taxonomy" id="2739061"/>
    <lineage>
        <taxon>Bacteria</taxon>
        <taxon>Pseudomonadati</taxon>
        <taxon>Pseudomonadota</taxon>
        <taxon>Betaproteobacteria</taxon>
        <taxon>Neisseriales</taxon>
        <taxon>Chitinibacteraceae</taxon>
        <taxon>Deefgea</taxon>
    </lineage>
</organism>
<dbReference type="EMBL" id="CP054143">
    <property type="protein sequence ID" value="QKJ67838.1"/>
    <property type="molecule type" value="Genomic_DNA"/>
</dbReference>
<keyword evidence="3" id="KW-1185">Reference proteome</keyword>
<dbReference type="SUPFAM" id="SSF109604">
    <property type="entry name" value="HD-domain/PDEase-like"/>
    <property type="match status" value="1"/>
</dbReference>
<protein>
    <submittedName>
        <fullName evidence="2">HDOD domain-containing protein</fullName>
    </submittedName>
</protein>
<feature type="domain" description="GAF" evidence="1">
    <location>
        <begin position="318"/>
        <end position="434"/>
    </location>
</feature>
<evidence type="ECO:0000313" key="3">
    <source>
        <dbReference type="Proteomes" id="UP000504844"/>
    </source>
</evidence>
<reference evidence="2 3" key="1">
    <citation type="submission" date="2020-05" db="EMBL/GenBank/DDBJ databases">
        <title>Complete genome sequence of Deefgea sp. D17.</title>
        <authorList>
            <person name="Bae J.-W."/>
            <person name="Han J.E."/>
        </authorList>
    </citation>
    <scope>NUCLEOTIDE SEQUENCE [LARGE SCALE GENOMIC DNA]</scope>
    <source>
        <strain evidence="2 3">D17</strain>
    </source>
</reference>
<dbReference type="InterPro" id="IPR029016">
    <property type="entry name" value="GAF-like_dom_sf"/>
</dbReference>
<evidence type="ECO:0000259" key="1">
    <source>
        <dbReference type="Pfam" id="PF01590"/>
    </source>
</evidence>
<sequence>MANVKSVSNAWLQFWDRRAIPILQESRNQLMGMIRRADLIRPGEVAEIVARDPLLTAQVLRMMNQRQKSSMSADVVAIESAILLIGVTPFLERFARAQTVESVMLPTHQAEYGQLLKRVFEARLARRLATVFANKRFDAKVGEIQAAAVLANLCESLAIISPHLDEQAPAASLDLLSLLEQWQMPTAILDLIRVDAEPATRSVLQHAVVPLSRQLERGWWQDEIQQRLLTIAGVLNFPAEQVWQLLTEQLLAFARKEGKSSQLYTPARYLVMLPGAWPAPASTAPAANLAAAIPAKDILAERMQALHLAGVQGVPTNQVMALAVRALAEGLGMQRIAFTLLMAAENALRARYVQGVTPTDPLHALRISLEKQHIFTKLLQKPQSFWLNADNYTQFSPHLPPELVAQIGAKSFCAMSIFVGAQPVGLIYADSGLDGTVNEFHYTHFKQICILASKALAHNARRSSV</sequence>
<proteinExistence type="predicted"/>
<dbReference type="Gene3D" id="3.30.450.40">
    <property type="match status" value="1"/>
</dbReference>
<dbReference type="SUPFAM" id="SSF55781">
    <property type="entry name" value="GAF domain-like"/>
    <property type="match status" value="1"/>
</dbReference>
<dbReference type="AlphaFoldDB" id="A0A6M8SUU0"/>
<name>A0A6M8SUU0_9NEIS</name>